<dbReference type="PANTHER" id="PTHR31900">
    <property type="entry name" value="F-BOX/RNI SUPERFAMILY PROTEIN-RELATED"/>
    <property type="match status" value="1"/>
</dbReference>
<dbReference type="Gene3D" id="1.20.1280.50">
    <property type="match status" value="1"/>
</dbReference>
<dbReference type="Gene3D" id="3.80.10.10">
    <property type="entry name" value="Ribonuclease Inhibitor"/>
    <property type="match status" value="1"/>
</dbReference>
<dbReference type="CDD" id="cd09917">
    <property type="entry name" value="F-box_SF"/>
    <property type="match status" value="1"/>
</dbReference>
<keyword evidence="4" id="KW-1185">Reference proteome</keyword>
<sequence>MLKQFERERKKTSVIDFQKLKLLKGGRGRKLKSVLHPPVPPIPFGVPSFCLVFISFVGVLKSEDSLMARKRKVDRFTSVTEGVAHHILSFITITDLARFSCVSKRCRELCLSTPSLDFDKFSHTNTGSCDKRLRLLDYLHRFFDLREDNKIEKFHFCWSSLSRHSETPCFCDHNEKARMISWIESALRCKVEVLHLEIDIDDVTPFVLPSSVFVSSSLRSLSVSMWYSAIIKVPIPSFSSLEYLNMDLRHADIDGGFFKWISTSCRCIKELRLSYHGGKLRDITIESSSLKSFTVEDVHELHNLTISGKNLEDIHIWWSTRRCRSLNVIAPNLKYLEWIGHMYELKPQLGRLLCLEKARINLFFEEDDIDTVYEFLCNLGRVRALILHAEMIENLFEGGLLPAPFDDVSHLQLDLGNFSNELVPRVVLLFRGMRNLSTLYIKTDQVEYYLLKAACSKFGIAFWESRNLLFISQLEEVTVEICKDSRGSNLINFLRFILKDAEKLKKMVIVHSPQCAKSSLDKLSNSAKSSNANVFFEVREF</sequence>
<organism evidence="3 4">
    <name type="scientific">Malus baccata</name>
    <name type="common">Siberian crab apple</name>
    <name type="synonym">Pyrus baccata</name>
    <dbReference type="NCBI Taxonomy" id="106549"/>
    <lineage>
        <taxon>Eukaryota</taxon>
        <taxon>Viridiplantae</taxon>
        <taxon>Streptophyta</taxon>
        <taxon>Embryophyta</taxon>
        <taxon>Tracheophyta</taxon>
        <taxon>Spermatophyta</taxon>
        <taxon>Magnoliopsida</taxon>
        <taxon>eudicotyledons</taxon>
        <taxon>Gunneridae</taxon>
        <taxon>Pentapetalae</taxon>
        <taxon>rosids</taxon>
        <taxon>fabids</taxon>
        <taxon>Rosales</taxon>
        <taxon>Rosaceae</taxon>
        <taxon>Amygdaloideae</taxon>
        <taxon>Maleae</taxon>
        <taxon>Malus</taxon>
    </lineage>
</organism>
<evidence type="ECO:0000313" key="4">
    <source>
        <dbReference type="Proteomes" id="UP000315295"/>
    </source>
</evidence>
<protein>
    <submittedName>
        <fullName evidence="3">Uncharacterized protein</fullName>
    </submittedName>
</protein>
<dbReference type="Pfam" id="PF24758">
    <property type="entry name" value="LRR_At5g56370"/>
    <property type="match status" value="1"/>
</dbReference>
<dbReference type="InterPro" id="IPR055411">
    <property type="entry name" value="LRR_FXL15/At3g58940/PEG3-like"/>
</dbReference>
<feature type="domain" description="F-box" evidence="1">
    <location>
        <begin position="84"/>
        <end position="113"/>
    </location>
</feature>
<dbReference type="InterPro" id="IPR050232">
    <property type="entry name" value="FBL13/AtMIF1-like"/>
</dbReference>
<evidence type="ECO:0000259" key="1">
    <source>
        <dbReference type="Pfam" id="PF00646"/>
    </source>
</evidence>
<dbReference type="PANTHER" id="PTHR31900:SF30">
    <property type="entry name" value="SUPERFAMILY PROTEIN, PUTATIVE-RELATED"/>
    <property type="match status" value="1"/>
</dbReference>
<dbReference type="InterPro" id="IPR032675">
    <property type="entry name" value="LRR_dom_sf"/>
</dbReference>
<comment type="caution">
    <text evidence="3">The sequence shown here is derived from an EMBL/GenBank/DDBJ whole genome shotgun (WGS) entry which is preliminary data.</text>
</comment>
<reference evidence="3 4" key="1">
    <citation type="journal article" date="2019" name="G3 (Bethesda)">
        <title>Sequencing of a Wild Apple (Malus baccata) Genome Unravels the Differences Between Cultivated and Wild Apple Species Regarding Disease Resistance and Cold Tolerance.</title>
        <authorList>
            <person name="Chen X."/>
        </authorList>
    </citation>
    <scope>NUCLEOTIDE SEQUENCE [LARGE SCALE GENOMIC DNA]</scope>
    <source>
        <strain evidence="4">cv. Shandingzi</strain>
        <tissue evidence="3">Leaves</tissue>
    </source>
</reference>
<dbReference type="InterPro" id="IPR001810">
    <property type="entry name" value="F-box_dom"/>
</dbReference>
<dbReference type="Proteomes" id="UP000315295">
    <property type="component" value="Unassembled WGS sequence"/>
</dbReference>
<accession>A0A540LZT3</accession>
<dbReference type="Pfam" id="PF00646">
    <property type="entry name" value="F-box"/>
    <property type="match status" value="1"/>
</dbReference>
<evidence type="ECO:0000313" key="3">
    <source>
        <dbReference type="EMBL" id="TQD91809.1"/>
    </source>
</evidence>
<dbReference type="EMBL" id="VIEB01000409">
    <property type="protein sequence ID" value="TQD91809.1"/>
    <property type="molecule type" value="Genomic_DNA"/>
</dbReference>
<evidence type="ECO:0000259" key="2">
    <source>
        <dbReference type="Pfam" id="PF24758"/>
    </source>
</evidence>
<proteinExistence type="predicted"/>
<dbReference type="InterPro" id="IPR036047">
    <property type="entry name" value="F-box-like_dom_sf"/>
</dbReference>
<feature type="domain" description="F-box/LRR-repeat protein 15/At3g58940/PEG3-like LRR" evidence="2">
    <location>
        <begin position="181"/>
        <end position="339"/>
    </location>
</feature>
<gene>
    <name evidence="3" type="ORF">C1H46_022651</name>
</gene>
<dbReference type="AlphaFoldDB" id="A0A540LZT3"/>
<name>A0A540LZT3_MALBA</name>
<dbReference type="SUPFAM" id="SSF52058">
    <property type="entry name" value="L domain-like"/>
    <property type="match status" value="1"/>
</dbReference>
<dbReference type="STRING" id="106549.A0A540LZT3"/>
<dbReference type="SUPFAM" id="SSF81383">
    <property type="entry name" value="F-box domain"/>
    <property type="match status" value="1"/>
</dbReference>